<accession>A0A318L9V8</accession>
<sequence>MEAGVPIPGGRRLGLANRAARSAAVASQYQDAAEAAGYVAAHDGWGPTARYFHSRLHVVQELLKDCPGGDLLDAGCGPGMLVRRLLDTRAEKFHITACDRSPAMIEAVVDRTFDATNVELVVASIEDMPFGDASFDVVVAMGVLEYTDLPRALRELSRVVRPGGLMLVTMLNPASPYRLFEWGVYWPALRLLGRLERRLGVPAANRHGARVSGIRAVGAKTLRRMLHQVGMQPEDVVYYDLTPLVPPLDRLARRWARQWRDHPERTASRGTRRWMGTGYLVAARRPLV</sequence>
<reference evidence="2 3" key="1">
    <citation type="submission" date="2016-07" db="EMBL/GenBank/DDBJ databases">
        <title>Draft genome sequence of Prauserella sp. YIM 121212, isolated from alkaline soil.</title>
        <authorList>
            <person name="Ruckert C."/>
            <person name="Albersmeier A."/>
            <person name="Jiang C.-L."/>
            <person name="Jiang Y."/>
            <person name="Kalinowski J."/>
            <person name="Schneider O."/>
            <person name="Winkler A."/>
            <person name="Zotchev S.B."/>
        </authorList>
    </citation>
    <scope>NUCLEOTIDE SEQUENCE [LARGE SCALE GENOMIC DNA]</scope>
    <source>
        <strain evidence="2 3">YIM 121212</strain>
    </source>
</reference>
<dbReference type="InterPro" id="IPR013216">
    <property type="entry name" value="Methyltransf_11"/>
</dbReference>
<dbReference type="GO" id="GO:0008757">
    <property type="term" value="F:S-adenosylmethionine-dependent methyltransferase activity"/>
    <property type="evidence" value="ECO:0007669"/>
    <property type="project" value="InterPro"/>
</dbReference>
<dbReference type="CDD" id="cd02440">
    <property type="entry name" value="AdoMet_MTases"/>
    <property type="match status" value="1"/>
</dbReference>
<proteinExistence type="predicted"/>
<protein>
    <submittedName>
        <fullName evidence="2">Methyltransferase type 11</fullName>
    </submittedName>
</protein>
<dbReference type="PANTHER" id="PTHR42912:SF93">
    <property type="entry name" value="N6-ADENOSINE-METHYLTRANSFERASE TMT1A"/>
    <property type="match status" value="1"/>
</dbReference>
<dbReference type="SUPFAM" id="SSF53335">
    <property type="entry name" value="S-adenosyl-L-methionine-dependent methyltransferases"/>
    <property type="match status" value="1"/>
</dbReference>
<dbReference type="PANTHER" id="PTHR42912">
    <property type="entry name" value="METHYLTRANSFERASE"/>
    <property type="match status" value="1"/>
</dbReference>
<organism evidence="2 3">
    <name type="scientific">Prauserella flavalba</name>
    <dbReference type="NCBI Taxonomy" id="1477506"/>
    <lineage>
        <taxon>Bacteria</taxon>
        <taxon>Bacillati</taxon>
        <taxon>Actinomycetota</taxon>
        <taxon>Actinomycetes</taxon>
        <taxon>Pseudonocardiales</taxon>
        <taxon>Pseudonocardiaceae</taxon>
        <taxon>Prauserella</taxon>
    </lineage>
</organism>
<comment type="caution">
    <text evidence="2">The sequence shown here is derived from an EMBL/GenBank/DDBJ whole genome shotgun (WGS) entry which is preliminary data.</text>
</comment>
<keyword evidence="2" id="KW-0808">Transferase</keyword>
<evidence type="ECO:0000313" key="2">
    <source>
        <dbReference type="EMBL" id="PXY17493.1"/>
    </source>
</evidence>
<feature type="domain" description="Methyltransferase type 11" evidence="1">
    <location>
        <begin position="72"/>
        <end position="167"/>
    </location>
</feature>
<dbReference type="GO" id="GO:0032259">
    <property type="term" value="P:methylation"/>
    <property type="evidence" value="ECO:0007669"/>
    <property type="project" value="UniProtKB-KW"/>
</dbReference>
<dbReference type="EMBL" id="MASU01000027">
    <property type="protein sequence ID" value="PXY17493.1"/>
    <property type="molecule type" value="Genomic_DNA"/>
</dbReference>
<dbReference type="Gene3D" id="3.40.50.150">
    <property type="entry name" value="Vaccinia Virus protein VP39"/>
    <property type="match status" value="1"/>
</dbReference>
<evidence type="ECO:0000259" key="1">
    <source>
        <dbReference type="Pfam" id="PF08241"/>
    </source>
</evidence>
<dbReference type="InterPro" id="IPR050508">
    <property type="entry name" value="Methyltransf_Superfamily"/>
</dbReference>
<dbReference type="Pfam" id="PF08241">
    <property type="entry name" value="Methyltransf_11"/>
    <property type="match status" value="1"/>
</dbReference>
<gene>
    <name evidence="2" type="ORF">BA062_37570</name>
</gene>
<keyword evidence="3" id="KW-1185">Reference proteome</keyword>
<name>A0A318L9V8_9PSEU</name>
<dbReference type="InterPro" id="IPR029063">
    <property type="entry name" value="SAM-dependent_MTases_sf"/>
</dbReference>
<dbReference type="OrthoDB" id="9795634at2"/>
<dbReference type="Proteomes" id="UP000247892">
    <property type="component" value="Unassembled WGS sequence"/>
</dbReference>
<keyword evidence="2" id="KW-0489">Methyltransferase</keyword>
<evidence type="ECO:0000313" key="3">
    <source>
        <dbReference type="Proteomes" id="UP000247892"/>
    </source>
</evidence>
<dbReference type="AlphaFoldDB" id="A0A318L9V8"/>